<dbReference type="Pfam" id="PF09413">
    <property type="entry name" value="DUF2007"/>
    <property type="match status" value="1"/>
</dbReference>
<evidence type="ECO:0000313" key="4">
    <source>
        <dbReference type="EMBL" id="PQO32263.1"/>
    </source>
</evidence>
<reference evidence="4 5" key="1">
    <citation type="submission" date="2018-02" db="EMBL/GenBank/DDBJ databases">
        <title>Comparative genomes isolates from brazilian mangrove.</title>
        <authorList>
            <person name="Araujo J.E."/>
            <person name="Taketani R.G."/>
            <person name="Silva M.C.P."/>
            <person name="Loureco M.V."/>
            <person name="Andreote F.D."/>
        </authorList>
    </citation>
    <scope>NUCLEOTIDE SEQUENCE [LARGE SCALE GENOMIC DNA]</scope>
    <source>
        <strain evidence="4 5">Hex-1 MGV</strain>
    </source>
</reference>
<organism evidence="4 5">
    <name type="scientific">Blastopirellula marina</name>
    <dbReference type="NCBI Taxonomy" id="124"/>
    <lineage>
        <taxon>Bacteria</taxon>
        <taxon>Pseudomonadati</taxon>
        <taxon>Planctomycetota</taxon>
        <taxon>Planctomycetia</taxon>
        <taxon>Pirellulales</taxon>
        <taxon>Pirellulaceae</taxon>
        <taxon>Blastopirellula</taxon>
    </lineage>
</organism>
<feature type="transmembrane region" description="Helical" evidence="2">
    <location>
        <begin position="218"/>
        <end position="241"/>
    </location>
</feature>
<dbReference type="Gene3D" id="3.30.70.790">
    <property type="entry name" value="UreE, C-terminal domain"/>
    <property type="match status" value="1"/>
</dbReference>
<name>A0A2S8FJE5_9BACT</name>
<evidence type="ECO:0000256" key="2">
    <source>
        <dbReference type="SAM" id="Phobius"/>
    </source>
</evidence>
<evidence type="ECO:0000256" key="1">
    <source>
        <dbReference type="SAM" id="MobiDB-lite"/>
    </source>
</evidence>
<feature type="domain" description="DUF2007" evidence="3">
    <location>
        <begin position="7"/>
        <end position="72"/>
    </location>
</feature>
<dbReference type="RefSeq" id="WP_105331275.1">
    <property type="nucleotide sequence ID" value="NZ_PUHY01000012.1"/>
</dbReference>
<dbReference type="OrthoDB" id="9814654at2"/>
<keyword evidence="2" id="KW-0812">Transmembrane</keyword>
<sequence length="244" mass="26962">MPSPEFVKIASWHNPADAEHAKAVLNWNGIDAFIEGADLKTSLSYIGSALGDVKLIVRSEDSKRAQRLLDELSREARDPINGPWFCGECEEVIEPGFDMCWSCGQPREEVEAPFPEVADLATESDGSDPRDPANASLPESASVDETNPYAPPTVQAMFEKIEAEDEPTSQEEAEDLITQSANAAVLGILIPLFGTLYSLFLLFAALRLSWNFSSRTRYLIFQSLAVNFVVSSIWLALLWLFSLM</sequence>
<feature type="transmembrane region" description="Helical" evidence="2">
    <location>
        <begin position="183"/>
        <end position="206"/>
    </location>
</feature>
<evidence type="ECO:0000259" key="3">
    <source>
        <dbReference type="Pfam" id="PF09413"/>
    </source>
</evidence>
<dbReference type="EMBL" id="PUHY01000012">
    <property type="protein sequence ID" value="PQO32263.1"/>
    <property type="molecule type" value="Genomic_DNA"/>
</dbReference>
<comment type="caution">
    <text evidence="4">The sequence shown here is derived from an EMBL/GenBank/DDBJ whole genome shotgun (WGS) entry which is preliminary data.</text>
</comment>
<dbReference type="AlphaFoldDB" id="A0A2S8FJE5"/>
<keyword evidence="2" id="KW-0472">Membrane</keyword>
<proteinExistence type="predicted"/>
<gene>
    <name evidence="4" type="ORF">C5Y83_18720</name>
</gene>
<feature type="region of interest" description="Disordered" evidence="1">
    <location>
        <begin position="120"/>
        <end position="149"/>
    </location>
</feature>
<keyword evidence="2" id="KW-1133">Transmembrane helix</keyword>
<evidence type="ECO:0000313" key="5">
    <source>
        <dbReference type="Proteomes" id="UP000238322"/>
    </source>
</evidence>
<protein>
    <recommendedName>
        <fullName evidence="3">DUF2007 domain-containing protein</fullName>
    </recommendedName>
</protein>
<dbReference type="InterPro" id="IPR018551">
    <property type="entry name" value="DUF2007"/>
</dbReference>
<accession>A0A2S8FJE5</accession>
<dbReference type="Proteomes" id="UP000238322">
    <property type="component" value="Unassembled WGS sequence"/>
</dbReference>